<organism evidence="8 9">
    <name type="scientific">SAR86 cluster bacterium SAR86E</name>
    <dbReference type="NCBI Taxonomy" id="1208365"/>
    <lineage>
        <taxon>Bacteria</taxon>
        <taxon>Pseudomonadati</taxon>
        <taxon>Pseudomonadota</taxon>
        <taxon>Gammaproteobacteria</taxon>
        <taxon>SAR86 cluster</taxon>
    </lineage>
</organism>
<evidence type="ECO:0000256" key="1">
    <source>
        <dbReference type="ARBA" id="ARBA00000971"/>
    </source>
</evidence>
<dbReference type="PROSITE" id="PS51257">
    <property type="entry name" value="PROKAR_LIPOPROTEIN"/>
    <property type="match status" value="1"/>
</dbReference>
<dbReference type="PROSITE" id="PS50059">
    <property type="entry name" value="FKBP_PPIASE"/>
    <property type="match status" value="1"/>
</dbReference>
<dbReference type="EMBL" id="AMWX01000002">
    <property type="protein sequence ID" value="EKO36779.1"/>
    <property type="molecule type" value="Genomic_DNA"/>
</dbReference>
<protein>
    <recommendedName>
        <fullName evidence="6">Peptidyl-prolyl cis-trans isomerase</fullName>
        <ecNumber evidence="6">5.2.1.8</ecNumber>
    </recommendedName>
</protein>
<keyword evidence="9" id="KW-1185">Reference proteome</keyword>
<feature type="domain" description="PPIase FKBP-type" evidence="7">
    <location>
        <begin position="68"/>
        <end position="153"/>
    </location>
</feature>
<comment type="similarity">
    <text evidence="2 6">Belongs to the FKBP-type PPIase family.</text>
</comment>
<keyword evidence="4 5" id="KW-0413">Isomerase</keyword>
<reference evidence="8 9" key="1">
    <citation type="submission" date="2012-09" db="EMBL/GenBank/DDBJ databases">
        <authorList>
            <person name="Dupont C.L."/>
            <person name="Rusch D.B."/>
            <person name="Lombardo M.-J."/>
            <person name="Novotny M."/>
            <person name="Yee-Greenbaum J."/>
            <person name="Laskin R."/>
        </authorList>
    </citation>
    <scope>NUCLEOTIDE SEQUENCE [LARGE SCALE GENOMIC DNA]</scope>
    <source>
        <strain evidence="8">SAR86E</strain>
    </source>
</reference>
<keyword evidence="3 5" id="KW-0697">Rotamase</keyword>
<dbReference type="PANTHER" id="PTHR43811">
    <property type="entry name" value="FKBP-TYPE PEPTIDYL-PROLYL CIS-TRANS ISOMERASE FKPA"/>
    <property type="match status" value="1"/>
</dbReference>
<dbReference type="InterPro" id="IPR046357">
    <property type="entry name" value="PPIase_dom_sf"/>
</dbReference>
<dbReference type="GO" id="GO:0003755">
    <property type="term" value="F:peptidyl-prolyl cis-trans isomerase activity"/>
    <property type="evidence" value="ECO:0007669"/>
    <property type="project" value="UniProtKB-UniRule"/>
</dbReference>
<comment type="caution">
    <text evidence="8">The sequence shown here is derived from an EMBL/GenBank/DDBJ whole genome shotgun (WGS) entry which is preliminary data.</text>
</comment>
<dbReference type="AlphaFoldDB" id="K6G6H6"/>
<evidence type="ECO:0000256" key="5">
    <source>
        <dbReference type="PROSITE-ProRule" id="PRU00277"/>
    </source>
</evidence>
<gene>
    <name evidence="8" type="ORF">B273_1036</name>
</gene>
<accession>K6G6H6</accession>
<comment type="catalytic activity">
    <reaction evidence="1 5 6">
        <text>[protein]-peptidylproline (omega=180) = [protein]-peptidylproline (omega=0)</text>
        <dbReference type="Rhea" id="RHEA:16237"/>
        <dbReference type="Rhea" id="RHEA-COMP:10747"/>
        <dbReference type="Rhea" id="RHEA-COMP:10748"/>
        <dbReference type="ChEBI" id="CHEBI:83833"/>
        <dbReference type="ChEBI" id="CHEBI:83834"/>
        <dbReference type="EC" id="5.2.1.8"/>
    </reaction>
</comment>
<dbReference type="SUPFAM" id="SSF54534">
    <property type="entry name" value="FKBP-like"/>
    <property type="match status" value="1"/>
</dbReference>
<dbReference type="Gene3D" id="3.10.50.40">
    <property type="match status" value="1"/>
</dbReference>
<dbReference type="PANTHER" id="PTHR43811:SF19">
    <property type="entry name" value="39 KDA FK506-BINDING NUCLEAR PROTEIN"/>
    <property type="match status" value="1"/>
</dbReference>
<evidence type="ECO:0000259" key="7">
    <source>
        <dbReference type="PROSITE" id="PS50059"/>
    </source>
</evidence>
<evidence type="ECO:0000256" key="4">
    <source>
        <dbReference type="ARBA" id="ARBA00023235"/>
    </source>
</evidence>
<evidence type="ECO:0000256" key="6">
    <source>
        <dbReference type="RuleBase" id="RU003915"/>
    </source>
</evidence>
<sequence>MKKIFILLFSVILISACGEKSNLEMNLQESEIFLEQNLLNSNVIQVEPGLQYIILESSQASVPSPKLTDTITADFHGTLMDGSVFWSSVELGEPLTIQLAQLIPGCQKIISMMQEGDFWRVFIHPDMAYGEAGRPTIPPNSALTFDIKLHAVEESQFSK</sequence>
<dbReference type="Proteomes" id="UP000010310">
    <property type="component" value="Unassembled WGS sequence"/>
</dbReference>
<name>K6G6H6_9GAMM</name>
<evidence type="ECO:0000256" key="2">
    <source>
        <dbReference type="ARBA" id="ARBA00006577"/>
    </source>
</evidence>
<dbReference type="Pfam" id="PF00254">
    <property type="entry name" value="FKBP_C"/>
    <property type="match status" value="1"/>
</dbReference>
<evidence type="ECO:0000256" key="3">
    <source>
        <dbReference type="ARBA" id="ARBA00023110"/>
    </source>
</evidence>
<dbReference type="EC" id="5.2.1.8" evidence="6"/>
<proteinExistence type="inferred from homology"/>
<dbReference type="STRING" id="1208365.B273_1036"/>
<evidence type="ECO:0000313" key="9">
    <source>
        <dbReference type="Proteomes" id="UP000010310"/>
    </source>
</evidence>
<dbReference type="InterPro" id="IPR001179">
    <property type="entry name" value="PPIase_FKBP_dom"/>
</dbReference>
<evidence type="ECO:0000313" key="8">
    <source>
        <dbReference type="EMBL" id="EKO36779.1"/>
    </source>
</evidence>